<keyword evidence="10 13" id="KW-0238">DNA-binding</keyword>
<dbReference type="Pfam" id="PF18470">
    <property type="entry name" value="Cas9_a"/>
    <property type="match status" value="1"/>
</dbReference>
<evidence type="ECO:0000256" key="10">
    <source>
        <dbReference type="ARBA" id="ARBA00023125"/>
    </source>
</evidence>
<evidence type="ECO:0000256" key="6">
    <source>
        <dbReference type="ARBA" id="ARBA00022801"/>
    </source>
</evidence>
<feature type="active site" description="Proton acceptor for HNH nuclease domain" evidence="13">
    <location>
        <position position="584"/>
    </location>
</feature>
<dbReference type="InterPro" id="IPR028629">
    <property type="entry name" value="Cas9"/>
</dbReference>
<evidence type="ECO:0000256" key="8">
    <source>
        <dbReference type="ARBA" id="ARBA00022884"/>
    </source>
</evidence>
<dbReference type="GO" id="GO:0003723">
    <property type="term" value="F:RNA binding"/>
    <property type="evidence" value="ECO:0007669"/>
    <property type="project" value="UniProtKB-UniRule"/>
</dbReference>
<dbReference type="PROSITE" id="PS51749">
    <property type="entry name" value="HNH_CAS9"/>
    <property type="match status" value="1"/>
</dbReference>
<evidence type="ECO:0000256" key="9">
    <source>
        <dbReference type="ARBA" id="ARBA00023118"/>
    </source>
</evidence>
<dbReference type="HAMAP" id="MF_01480">
    <property type="entry name" value="Cas9"/>
    <property type="match status" value="1"/>
</dbReference>
<organism evidence="15 16">
    <name type="scientific">Secundilactobacillus pentosiphilus</name>
    <dbReference type="NCBI Taxonomy" id="1714682"/>
    <lineage>
        <taxon>Bacteria</taxon>
        <taxon>Bacillati</taxon>
        <taxon>Bacillota</taxon>
        <taxon>Bacilli</taxon>
        <taxon>Lactobacillales</taxon>
        <taxon>Lactobacillaceae</taxon>
        <taxon>Secundilactobacillus</taxon>
    </lineage>
</organism>
<feature type="binding site" evidence="13">
    <location>
        <position position="8"/>
    </location>
    <ligand>
        <name>Mg(2+)</name>
        <dbReference type="ChEBI" id="CHEBI:18420"/>
        <label>2</label>
    </ligand>
</feature>
<gene>
    <name evidence="13" type="primary">cas9</name>
    <name evidence="15" type="ORF">IWT25_01357</name>
</gene>
<dbReference type="GO" id="GO:0016787">
    <property type="term" value="F:hydrolase activity"/>
    <property type="evidence" value="ECO:0007669"/>
    <property type="project" value="UniProtKB-KW"/>
</dbReference>
<proteinExistence type="inferred from homology"/>
<evidence type="ECO:0000256" key="5">
    <source>
        <dbReference type="ARBA" id="ARBA00022759"/>
    </source>
</evidence>
<evidence type="ECO:0000256" key="12">
    <source>
        <dbReference type="ARBA" id="ARBA00046380"/>
    </source>
</evidence>
<keyword evidence="11" id="KW-0464">Manganese</keyword>
<dbReference type="InterPro" id="IPR040619">
    <property type="entry name" value="Cas9_alpha-helical_lobe"/>
</dbReference>
<protein>
    <recommendedName>
        <fullName evidence="13">CRISPR-associated endonuclease Cas9</fullName>
        <ecNumber evidence="13">3.1.-.-</ecNumber>
    </recommendedName>
</protein>
<evidence type="ECO:0000313" key="16">
    <source>
        <dbReference type="Proteomes" id="UP000198414"/>
    </source>
</evidence>
<feature type="active site" description="For RuvC-like nuclease domain" evidence="13">
    <location>
        <position position="8"/>
    </location>
</feature>
<comment type="cofactor">
    <cofactor evidence="1 13">
        <name>Mg(2+)</name>
        <dbReference type="ChEBI" id="CHEBI:18420"/>
    </cofactor>
</comment>
<feature type="binding site" evidence="13">
    <location>
        <position position="8"/>
    </location>
    <ligand>
        <name>Mg(2+)</name>
        <dbReference type="ChEBI" id="CHEBI:18420"/>
        <label>1</label>
    </ligand>
</feature>
<accession>A0A1Z5IWP7</accession>
<dbReference type="AlphaFoldDB" id="A0A1Z5IWP7"/>
<comment type="subunit">
    <text evidence="12 13">Monomer. Binds crRNA and tracrRNA.</text>
</comment>
<feature type="domain" description="HNH Cas9-type" evidence="14">
    <location>
        <begin position="512"/>
        <end position="662"/>
    </location>
</feature>
<dbReference type="Gene3D" id="3.30.420.10">
    <property type="entry name" value="Ribonuclease H-like superfamily/Ribonuclease H"/>
    <property type="match status" value="2"/>
</dbReference>
<comment type="similarity">
    <text evidence="2">Belongs to the CRISPR-associated protein Cas9 family. Subtype II-A subfamily.</text>
</comment>
<evidence type="ECO:0000256" key="7">
    <source>
        <dbReference type="ARBA" id="ARBA00022842"/>
    </source>
</evidence>
<dbReference type="InterPro" id="IPR033114">
    <property type="entry name" value="HNH_CAS9"/>
</dbReference>
<dbReference type="InterPro" id="IPR003615">
    <property type="entry name" value="HNH_nuc"/>
</dbReference>
<dbReference type="GO" id="GO:0003677">
    <property type="term" value="F:DNA binding"/>
    <property type="evidence" value="ECO:0007669"/>
    <property type="project" value="UniProtKB-UniRule"/>
</dbReference>
<dbReference type="Proteomes" id="UP000198414">
    <property type="component" value="Unassembled WGS sequence"/>
</dbReference>
<keyword evidence="4 13" id="KW-0479">Metal-binding</keyword>
<keyword evidence="6 13" id="KW-0378">Hydrolase</keyword>
<feature type="binding site" evidence="13">
    <location>
        <position position="718"/>
    </location>
    <ligand>
        <name>Mg(2+)</name>
        <dbReference type="ChEBI" id="CHEBI:18420"/>
        <label>2</label>
    </ligand>
</feature>
<dbReference type="RefSeq" id="WP_089121171.1">
    <property type="nucleotide sequence ID" value="NZ_BCMI01000011.1"/>
</dbReference>
<dbReference type="NCBIfam" id="TIGR01865">
    <property type="entry name" value="cas_Csn1"/>
    <property type="match status" value="1"/>
</dbReference>
<comment type="function">
    <text evidence="13">CRISPR (clustered regularly interspaced short palindromic repeat) is an adaptive immune system that provides protection against mobile genetic elements (viruses, transposable elements and conjugative plasmids). CRISPR clusters contain spacers, sequences complementary to antecedent mobile elements, and target invading nucleic acids. CRISPR clusters are transcribed and processed into CRISPR RNA (crRNA). In type II CRISPR systems correct processing of pre-crRNA requires a trans-encoded small RNA (tracrRNA), endogenous ribonuclease 3 (rnc) and this protein. The tracrRNA serves as a guide for ribonuclease 3-aided processing of pre-crRNA. Subsequently Cas9/crRNA/tracrRNA endonucleolytically cleaves linear or circular dsDNA target complementary to the spacer; Cas9 is inactive in the absence of the 2 guide RNAs (gRNA). Cas9 recognizes the protospacer adjacent motif (PAM) in the CRISPR repeat sequences to help distinguish self versus nonself, as targets within the bacterial CRISPR locus do not have PAMs. PAM recognition is also required for catalytic activity.</text>
</comment>
<dbReference type="GO" id="GO:0046872">
    <property type="term" value="F:metal ion binding"/>
    <property type="evidence" value="ECO:0007669"/>
    <property type="project" value="UniProtKB-UniRule"/>
</dbReference>
<evidence type="ECO:0000256" key="11">
    <source>
        <dbReference type="ARBA" id="ARBA00023211"/>
    </source>
</evidence>
<keyword evidence="5 13" id="KW-0255">Endonuclease</keyword>
<dbReference type="Pfam" id="PF13395">
    <property type="entry name" value="HNH_4"/>
    <property type="match status" value="1"/>
</dbReference>
<evidence type="ECO:0000259" key="14">
    <source>
        <dbReference type="PROSITE" id="PS51749"/>
    </source>
</evidence>
<reference evidence="15 16" key="1">
    <citation type="submission" date="2015-11" db="EMBL/GenBank/DDBJ databases">
        <title>Draft genome sequences of new species of the genus Lactobacillus isolated from orchardgrass silage.</title>
        <authorList>
            <person name="Tohno M."/>
            <person name="Tanizawa Y."/>
            <person name="Arita M."/>
        </authorList>
    </citation>
    <scope>NUCLEOTIDE SEQUENCE [LARGE SCALE GENOMIC DNA]</scope>
    <source>
        <strain evidence="15 16">IWT25</strain>
    </source>
</reference>
<dbReference type="OrthoDB" id="9757607at2"/>
<dbReference type="GO" id="GO:0004519">
    <property type="term" value="F:endonuclease activity"/>
    <property type="evidence" value="ECO:0007669"/>
    <property type="project" value="UniProtKB-UniRule"/>
</dbReference>
<evidence type="ECO:0000256" key="13">
    <source>
        <dbReference type="HAMAP-Rule" id="MF_01480"/>
    </source>
</evidence>
<evidence type="ECO:0000256" key="3">
    <source>
        <dbReference type="ARBA" id="ARBA00022722"/>
    </source>
</evidence>
<keyword evidence="9 13" id="KW-0051">Antiviral defense</keyword>
<dbReference type="SMR" id="A0A1Z5IWP7"/>
<evidence type="ECO:0000256" key="4">
    <source>
        <dbReference type="ARBA" id="ARBA00022723"/>
    </source>
</evidence>
<dbReference type="EMBL" id="BCMI01000011">
    <property type="protein sequence ID" value="GAX06032.1"/>
    <property type="molecule type" value="Genomic_DNA"/>
</dbReference>
<evidence type="ECO:0000313" key="15">
    <source>
        <dbReference type="EMBL" id="GAX06032.1"/>
    </source>
</evidence>
<dbReference type="InterPro" id="IPR036397">
    <property type="entry name" value="RNaseH_sf"/>
</dbReference>
<comment type="caution">
    <text evidence="15">The sequence shown here is derived from an EMBL/GenBank/DDBJ whole genome shotgun (WGS) entry which is preliminary data.</text>
</comment>
<name>A0A1Z5IWP7_9LACO</name>
<feature type="binding site" evidence="13">
    <location>
        <position position="508"/>
    </location>
    <ligand>
        <name>Mg(2+)</name>
        <dbReference type="ChEBI" id="CHEBI:18420"/>
        <label>1</label>
    </ligand>
</feature>
<evidence type="ECO:0000256" key="2">
    <source>
        <dbReference type="ARBA" id="ARBA00005244"/>
    </source>
</evidence>
<keyword evidence="8 13" id="KW-0694">RNA-binding</keyword>
<keyword evidence="3 13" id="KW-0540">Nuclease</keyword>
<feature type="binding site" evidence="13">
    <location>
        <position position="504"/>
    </location>
    <ligand>
        <name>Mg(2+)</name>
        <dbReference type="ChEBI" id="CHEBI:18420"/>
        <label>1</label>
    </ligand>
</feature>
<evidence type="ECO:0000256" key="1">
    <source>
        <dbReference type="ARBA" id="ARBA00001946"/>
    </source>
</evidence>
<dbReference type="EC" id="3.1.-.-" evidence="13"/>
<keyword evidence="7 13" id="KW-0460">Magnesium</keyword>
<feature type="binding site" evidence="13">
    <location>
        <position position="508"/>
    </location>
    <ligand>
        <name>Mg(2+)</name>
        <dbReference type="ChEBI" id="CHEBI:18420"/>
        <label>2</label>
    </ligand>
</feature>
<dbReference type="GO" id="GO:0043571">
    <property type="term" value="P:maintenance of CRISPR repeat elements"/>
    <property type="evidence" value="ECO:0007669"/>
    <property type="project" value="UniProtKB-UniRule"/>
</dbReference>
<dbReference type="GO" id="GO:0051607">
    <property type="term" value="P:defense response to virus"/>
    <property type="evidence" value="ECO:0007669"/>
    <property type="project" value="UniProtKB-UniRule"/>
</dbReference>
<sequence length="1089" mass="125030">MSYLIGLDIGVSSVGYAVLQTDGQGRPNKILTLNSVMFPKAEQVKDGASLALETRQHRIARRRYRRARFRKKRVARLFKRMGLLTQVELTAFFSQKRAHQDIWQLRVRGLDEQLTNLELFEVLYYLAGHRGFKSNSQAELTGPASKNDFELGRLLHSIQVTKQIFQSGQYRTLGEMMVNDDHFQAFKHNKDYLEDPLVQPLREWIESEARLIINSQRRFNTNITAAFQQTYIAILTSQRNFDQGPGAPSRYGGNLIEKMVGNDILDPNEMRAAKATRSYCEFQLLKTVNEIRLISEDDRNGTLLTAVQRHSLLAFAHQKQRLDFSQARRVLDLTDQERFNLVNYATDKDFKKTEKRHRIIDFKPVNNIKKALQDSLYADNSDLIDQIGTILTNYSSGESKRQALAELTVLSAVEIERLLKLNYTSHSLYSLKTMRQLWPYLWRGRSFEVAVETAGYALANQQIDREYLQRNLTSPVIKRAVMTALKVVKQIVQKYGRPDAIRLETATELTRSFQERIDDEKRRQKHQKSNAKLAEQLAEIGVPVNGENILKQLLYTEQQGIDLYSGKTINAEQLFCNADYQIDHIVPYSLSYDDSYLNKVVTSTANNQNKGNQLPLAYLAVEKQSGYRERVEQIISSFYKRQRLLKAGATLSDQEGWYHHNTGDGCYVNQLLEQYFCQNVKFTSQYRVPVTSINARMTRQLLRRFSITKLSQETDLKHAAVAVMTGCLVPPYLRTLARYSEAREISHHSALGSVFQRFDHKINDLQDNYIQVSNQIPLPWSEFKAELNGRLSTDPAKVMARQHWQHYQPQEIKQLRPLFVVRLTRRKIMGELHKETVYSKKQLAQTGLILQRVPINTLKLSQDQSKITGNKGVYQLAEDGGNKAVYEAIKKALILAGGSGRQAFTDNRLTIATRKGTMTITKVKVAKKATLVTPVRQGKGVCGQSHLVRVDIFRGNRGYVGVPIYPTDLGSDALPSRVITPRKAYCDWQVLQKQDRFICSLYPNDAIHIERKRPIRLKRSDDQITSCTSLDCYFSKINIATNSLTFRAHDSSYTIQEVTLSSLDLLQRYQLQYIGERRLIKHATRLNEV</sequence>
<comment type="similarity">
    <text evidence="13">Belongs to the CRISPR-associated Cas9 family.</text>
</comment>
<comment type="domain">
    <text evidence="13">Has 2 endonuclease domains. The discontinuous RuvC-like domain cleaves the target DNA noncomplementary to crRNA while the HNH nuclease domain cleaves the target DNA complementary to crRNA.</text>
</comment>